<dbReference type="PANTHER" id="PTHR23503:SF96">
    <property type="entry name" value="MAJOR FACILITATOR SUPERFAMILY (MFS) PROFILE DOMAIN-CONTAINING PROTEIN"/>
    <property type="match status" value="1"/>
</dbReference>
<dbReference type="PROSITE" id="PS50850">
    <property type="entry name" value="MFS"/>
    <property type="match status" value="1"/>
</dbReference>
<dbReference type="SUPFAM" id="SSF103473">
    <property type="entry name" value="MFS general substrate transporter"/>
    <property type="match status" value="1"/>
</dbReference>
<keyword evidence="4 5" id="KW-0472">Membrane</keyword>
<feature type="transmembrane region" description="Helical" evidence="5">
    <location>
        <begin position="441"/>
        <end position="458"/>
    </location>
</feature>
<evidence type="ECO:0000259" key="6">
    <source>
        <dbReference type="PROSITE" id="PS50850"/>
    </source>
</evidence>
<dbReference type="PANTHER" id="PTHR23503">
    <property type="entry name" value="SOLUTE CARRIER FAMILY 2"/>
    <property type="match status" value="1"/>
</dbReference>
<comment type="subcellular location">
    <subcellularLocation>
        <location evidence="1">Membrane</location>
        <topology evidence="1">Multi-pass membrane protein</topology>
    </subcellularLocation>
</comment>
<protein>
    <recommendedName>
        <fullName evidence="6">Major facilitator superfamily (MFS) profile domain-containing protein</fullName>
    </recommendedName>
</protein>
<feature type="transmembrane region" description="Helical" evidence="5">
    <location>
        <begin position="408"/>
        <end position="429"/>
    </location>
</feature>
<dbReference type="Pfam" id="PF00083">
    <property type="entry name" value="Sugar_tr"/>
    <property type="match status" value="1"/>
</dbReference>
<evidence type="ECO:0000256" key="5">
    <source>
        <dbReference type="SAM" id="Phobius"/>
    </source>
</evidence>
<reference evidence="7" key="1">
    <citation type="submission" date="2023-06" db="EMBL/GenBank/DDBJ databases">
        <authorList>
            <person name="Delattre M."/>
        </authorList>
    </citation>
    <scope>NUCLEOTIDE SEQUENCE</scope>
    <source>
        <strain evidence="7">AF72</strain>
    </source>
</reference>
<evidence type="ECO:0000256" key="2">
    <source>
        <dbReference type="ARBA" id="ARBA00022692"/>
    </source>
</evidence>
<evidence type="ECO:0000313" key="8">
    <source>
        <dbReference type="Proteomes" id="UP001177023"/>
    </source>
</evidence>
<accession>A0AA36GBG6</accession>
<feature type="transmembrane region" description="Helical" evidence="5">
    <location>
        <begin position="159"/>
        <end position="179"/>
    </location>
</feature>
<proteinExistence type="predicted"/>
<dbReference type="PROSITE" id="PS00216">
    <property type="entry name" value="SUGAR_TRANSPORT_1"/>
    <property type="match status" value="1"/>
</dbReference>
<feature type="transmembrane region" description="Helical" evidence="5">
    <location>
        <begin position="125"/>
        <end position="147"/>
    </location>
</feature>
<name>A0AA36GBG6_9BILA</name>
<dbReference type="EMBL" id="CATQJA010002710">
    <property type="protein sequence ID" value="CAJ0587556.1"/>
    <property type="molecule type" value="Genomic_DNA"/>
</dbReference>
<dbReference type="InterPro" id="IPR020846">
    <property type="entry name" value="MFS_dom"/>
</dbReference>
<feature type="transmembrane region" description="Helical" evidence="5">
    <location>
        <begin position="191"/>
        <end position="211"/>
    </location>
</feature>
<evidence type="ECO:0000256" key="3">
    <source>
        <dbReference type="ARBA" id="ARBA00022989"/>
    </source>
</evidence>
<feature type="transmembrane region" description="Helical" evidence="5">
    <location>
        <begin position="309"/>
        <end position="332"/>
    </location>
</feature>
<dbReference type="Proteomes" id="UP001177023">
    <property type="component" value="Unassembled WGS sequence"/>
</dbReference>
<dbReference type="Gene3D" id="1.20.1250.20">
    <property type="entry name" value="MFS general substrate transporter like domains"/>
    <property type="match status" value="1"/>
</dbReference>
<feature type="transmembrane region" description="Helical" evidence="5">
    <location>
        <begin position="339"/>
        <end position="362"/>
    </location>
</feature>
<evidence type="ECO:0000313" key="7">
    <source>
        <dbReference type="EMBL" id="CAJ0587556.1"/>
    </source>
</evidence>
<feature type="transmembrane region" description="Helical" evidence="5">
    <location>
        <begin position="374"/>
        <end position="396"/>
    </location>
</feature>
<dbReference type="AlphaFoldDB" id="A0AA36GBG6"/>
<feature type="non-terminal residue" evidence="7">
    <location>
        <position position="480"/>
    </location>
</feature>
<evidence type="ECO:0000256" key="4">
    <source>
        <dbReference type="ARBA" id="ARBA00023136"/>
    </source>
</evidence>
<feature type="transmembrane region" description="Helical" evidence="5">
    <location>
        <begin position="99"/>
        <end position="119"/>
    </location>
</feature>
<feature type="domain" description="Major facilitator superfamily (MFS) profile" evidence="6">
    <location>
        <begin position="18"/>
        <end position="464"/>
    </location>
</feature>
<gene>
    <name evidence="7" type="ORF">MSPICULIGERA_LOCUS25515</name>
</gene>
<organism evidence="7 8">
    <name type="scientific">Mesorhabditis spiculigera</name>
    <dbReference type="NCBI Taxonomy" id="96644"/>
    <lineage>
        <taxon>Eukaryota</taxon>
        <taxon>Metazoa</taxon>
        <taxon>Ecdysozoa</taxon>
        <taxon>Nematoda</taxon>
        <taxon>Chromadorea</taxon>
        <taxon>Rhabditida</taxon>
        <taxon>Rhabditina</taxon>
        <taxon>Rhabditomorpha</taxon>
        <taxon>Rhabditoidea</taxon>
        <taxon>Rhabditidae</taxon>
        <taxon>Mesorhabditinae</taxon>
        <taxon>Mesorhabditis</taxon>
    </lineage>
</organism>
<dbReference type="InterPro" id="IPR036259">
    <property type="entry name" value="MFS_trans_sf"/>
</dbReference>
<keyword evidence="8" id="KW-1185">Reference proteome</keyword>
<keyword evidence="3 5" id="KW-1133">Transmembrane helix</keyword>
<keyword evidence="2 5" id="KW-0812">Transmembrane</keyword>
<dbReference type="InterPro" id="IPR045263">
    <property type="entry name" value="GLUT"/>
</dbReference>
<dbReference type="GO" id="GO:0016020">
    <property type="term" value="C:membrane"/>
    <property type="evidence" value="ECO:0007669"/>
    <property type="project" value="UniProtKB-SubCell"/>
</dbReference>
<dbReference type="InterPro" id="IPR005829">
    <property type="entry name" value="Sugar_transporter_CS"/>
</dbReference>
<dbReference type="InterPro" id="IPR005828">
    <property type="entry name" value="MFS_sugar_transport-like"/>
</dbReference>
<feature type="transmembrane region" description="Helical" evidence="5">
    <location>
        <begin position="12"/>
        <end position="35"/>
    </location>
</feature>
<dbReference type="GO" id="GO:0015149">
    <property type="term" value="F:hexose transmembrane transporter activity"/>
    <property type="evidence" value="ECO:0007669"/>
    <property type="project" value="TreeGrafter"/>
</dbReference>
<evidence type="ECO:0000256" key="1">
    <source>
        <dbReference type="ARBA" id="ARBA00004141"/>
    </source>
</evidence>
<comment type="caution">
    <text evidence="7">The sequence shown here is derived from an EMBL/GenBank/DDBJ whole genome shotgun (WGS) entry which is preliminary data.</text>
</comment>
<feature type="transmembrane region" description="Helical" evidence="5">
    <location>
        <begin position="68"/>
        <end position="87"/>
    </location>
</feature>
<sequence length="480" mass="52860">MADVRKESTLPGAHLSIAALIVSLGGSANFAYHLIITNPAQDAFMRFVSDSFFNKHGRRLTFEQLETTWSIIVSILYWGTMVGALLIQTFSKHLGRKRALTVANVMQAFSVSLAIYSYFATDYILYTISRFLLGIAQALALGIGPMYIMECSPARCRGVISLSTGLIMQSFIVLAAIVALPKMWGNDEDWWYLYAFELVELVLVTILSQFLPESPPVLQLQGKHAEAQKSIQYYHGVSQVEAEGLLSTEEVPVERVKDLGLFEVLFKAESRKGTVLGCTAMFAMCFSGLVVVNAFAIEILRNTGLSEDSAAYANVGICLISVVGILIAAMVVERFGRRPLVLFGIFGCAVANVAIFGFMFGYEKTGNQTLGWCLVATICIFILICCSTIAPLSFFLTSELVDAKARPAAATWANLILAASRSILLALFLPLKLWLGAPTTYLILFVPPLVFCFIFLYYRLPETKHGKKEADGQIKFIDEE</sequence>
<feature type="transmembrane region" description="Helical" evidence="5">
    <location>
        <begin position="275"/>
        <end position="297"/>
    </location>
</feature>